<dbReference type="PANTHER" id="PTHR31915:SF6">
    <property type="entry name" value="SKICH DOMAIN-CONTAINING PROTEIN"/>
    <property type="match status" value="1"/>
</dbReference>
<feature type="domain" description="SKICH" evidence="4">
    <location>
        <begin position="26"/>
        <end position="138"/>
    </location>
</feature>
<feature type="region of interest" description="Disordered" evidence="3">
    <location>
        <begin position="696"/>
        <end position="729"/>
    </location>
</feature>
<feature type="compositionally biased region" description="Basic and acidic residues" evidence="3">
    <location>
        <begin position="867"/>
        <end position="881"/>
    </location>
</feature>
<evidence type="ECO:0000256" key="2">
    <source>
        <dbReference type="SAM" id="Coils"/>
    </source>
</evidence>
<comment type="caution">
    <text evidence="5">The sequence shown here is derived from an EMBL/GenBank/DDBJ whole genome shotgun (WGS) entry which is preliminary data.</text>
</comment>
<dbReference type="EMBL" id="JAWJWF010000045">
    <property type="protein sequence ID" value="KAK6627173.1"/>
    <property type="molecule type" value="Genomic_DNA"/>
</dbReference>
<feature type="compositionally biased region" description="Acidic residues" evidence="3">
    <location>
        <begin position="569"/>
        <end position="582"/>
    </location>
</feature>
<feature type="compositionally biased region" description="Basic and acidic residues" evidence="3">
    <location>
        <begin position="924"/>
        <end position="945"/>
    </location>
</feature>
<feature type="region of interest" description="Disordered" evidence="3">
    <location>
        <begin position="742"/>
        <end position="761"/>
    </location>
</feature>
<feature type="region of interest" description="Disordered" evidence="3">
    <location>
        <begin position="824"/>
        <end position="996"/>
    </location>
</feature>
<feature type="compositionally biased region" description="Basic and acidic residues" evidence="3">
    <location>
        <begin position="706"/>
        <end position="725"/>
    </location>
</feature>
<keyword evidence="1 2" id="KW-0175">Coiled coil</keyword>
<feature type="compositionally biased region" description="Basic and acidic residues" evidence="3">
    <location>
        <begin position="587"/>
        <end position="604"/>
    </location>
</feature>
<feature type="compositionally biased region" description="Acidic residues" evidence="3">
    <location>
        <begin position="641"/>
        <end position="654"/>
    </location>
</feature>
<keyword evidence="6" id="KW-1185">Reference proteome</keyword>
<dbReference type="Gene3D" id="2.60.40.2840">
    <property type="match status" value="1"/>
</dbReference>
<reference evidence="5 6" key="1">
    <citation type="submission" date="2023-09" db="EMBL/GenBank/DDBJ databases">
        <title>Genomes of two closely related lineages of the louse Polyplax serrata with different host specificities.</title>
        <authorList>
            <person name="Martinu J."/>
            <person name="Tarabai H."/>
            <person name="Stefka J."/>
            <person name="Hypsa V."/>
        </authorList>
    </citation>
    <scope>NUCLEOTIDE SEQUENCE [LARGE SCALE GENOMIC DNA]</scope>
    <source>
        <strain evidence="5">98ZLc_SE</strain>
    </source>
</reference>
<protein>
    <recommendedName>
        <fullName evidence="4">SKICH domain-containing protein</fullName>
    </recommendedName>
</protein>
<accession>A0ABR1AUR7</accession>
<feature type="region of interest" description="Disordered" evidence="3">
    <location>
        <begin position="557"/>
        <end position="684"/>
    </location>
</feature>
<dbReference type="PANTHER" id="PTHR31915">
    <property type="entry name" value="SKICH DOMAIN-CONTAINING PROTEIN"/>
    <property type="match status" value="1"/>
</dbReference>
<evidence type="ECO:0000313" key="5">
    <source>
        <dbReference type="EMBL" id="KAK6627173.1"/>
    </source>
</evidence>
<evidence type="ECO:0000259" key="4">
    <source>
        <dbReference type="Pfam" id="PF17751"/>
    </source>
</evidence>
<evidence type="ECO:0000256" key="1">
    <source>
        <dbReference type="ARBA" id="ARBA00023054"/>
    </source>
</evidence>
<dbReference type="InterPro" id="IPR051002">
    <property type="entry name" value="UBA_autophagy_assoc_protein"/>
</dbReference>
<evidence type="ECO:0000313" key="6">
    <source>
        <dbReference type="Proteomes" id="UP001359485"/>
    </source>
</evidence>
<evidence type="ECO:0000256" key="3">
    <source>
        <dbReference type="SAM" id="MobiDB-lite"/>
    </source>
</evidence>
<feature type="coiled-coil region" evidence="2">
    <location>
        <begin position="296"/>
        <end position="333"/>
    </location>
</feature>
<feature type="region of interest" description="Disordered" evidence="3">
    <location>
        <begin position="438"/>
        <end position="479"/>
    </location>
</feature>
<sequence>MMKISKPVLADDLLISSVQFTSLNSIVFKNVKNVYDGNEKIRLEYEHSSKIEASSSDWIGIFPHGWTTLQQYITFEWVSQSLPSTTSEQNKENADLIRRVVNFCPKYLTNSANVNSFYQFVYISKQIEVLGVSCYFRFDVGNVTGRGLEVECLVPVSSNVRSTSVSDFGILLGNSLPSSTSIDTRTLQTSSIHSLQNLDSESKNWAKPPLSLNGAAVKKTAIFPRKNTGTADALDPYTSHSEPIFPMSFQMANCKKCFHFKRGGELLRSQQVLQSKVGPHLEGTSLFGGQRRTLGHELSENKLKIVMERNKVLEERSQEMKKVMDKMQAESKKLKMSFYNVNKEKVAYEKFVKDFIKSLEKDSIVRVILVKRVNYVGMGEHPRDKKTSKRERELKAVIGLQEITIRNLINSLQEKAKSVNELNETVKLAQAFSSARSDSRDYGSDVEEGLDEGSNSDVNSEFEFSLTKPQPPEESALEETNAVLDEIRRTTEMELKDIGINRSLGKSASRDSELNLPNLSVRSYCSQNEGTGPKKPRLFDNLDDCWPYSDGKRVHRTVIESSPRIQDENEKDDDDADNDGNDVADVIGKKNDGGGDEAEPREMNPEDIVNGVGEEVATKEDVEFTEESENDEKANNLEDSSNYEDYYDAYEDNENISNTPREKTKEPTVSSEQNEDASKTERDNFLVTAIIPKDMDLNSMATSEDEAMKVEQEEEMSEKKVESPAKKGKKFSCELSIDFSTRKSRSSSYERQQPMVTPVGQTELVQNGTTSEVMPFTGEIKQEKSLLMYKKNNQSLEIKITQLDQKDNQNKNYVHQKMVVKFGKDSQEPTSCGPVKPSKFEFNLALTGPEGSKPQIEGDPSNFQDNEIQHVEEMNKVEEASPRTVWNDAAEEEEGERDLQPQEQEQQERQSQDIPEGDVCLSRTDSEAEDTKSVSSEDAKEDTSDKLGTNSKSYEDSLRYEKNLEFLQQKSNDRPSDADEVTSGKPSAILIQNGQTKLALIRYQ</sequence>
<feature type="compositionally biased region" description="Basic and acidic residues" evidence="3">
    <location>
        <begin position="953"/>
        <end position="964"/>
    </location>
</feature>
<dbReference type="InterPro" id="IPR041611">
    <property type="entry name" value="SKICH"/>
</dbReference>
<feature type="compositionally biased region" description="Polar residues" evidence="3">
    <location>
        <begin position="746"/>
        <end position="761"/>
    </location>
</feature>
<name>A0ABR1AUR7_POLSC</name>
<proteinExistence type="predicted"/>
<organism evidence="5 6">
    <name type="scientific">Polyplax serrata</name>
    <name type="common">Common mouse louse</name>
    <dbReference type="NCBI Taxonomy" id="468196"/>
    <lineage>
        <taxon>Eukaryota</taxon>
        <taxon>Metazoa</taxon>
        <taxon>Ecdysozoa</taxon>
        <taxon>Arthropoda</taxon>
        <taxon>Hexapoda</taxon>
        <taxon>Insecta</taxon>
        <taxon>Pterygota</taxon>
        <taxon>Neoptera</taxon>
        <taxon>Paraneoptera</taxon>
        <taxon>Psocodea</taxon>
        <taxon>Troctomorpha</taxon>
        <taxon>Phthiraptera</taxon>
        <taxon>Anoplura</taxon>
        <taxon>Polyplacidae</taxon>
        <taxon>Polyplax</taxon>
    </lineage>
</organism>
<gene>
    <name evidence="5" type="ORF">RUM44_009650</name>
</gene>
<dbReference type="Pfam" id="PF17751">
    <property type="entry name" value="SKICH"/>
    <property type="match status" value="1"/>
</dbReference>
<dbReference type="Proteomes" id="UP001359485">
    <property type="component" value="Unassembled WGS sequence"/>
</dbReference>